<dbReference type="AlphaFoldDB" id="A0A1B8ARU3"/>
<keyword evidence="1" id="KW-0539">Nucleus</keyword>
<dbReference type="GO" id="GO:0003700">
    <property type="term" value="F:DNA-binding transcription factor activity"/>
    <property type="evidence" value="ECO:0007669"/>
    <property type="project" value="InterPro"/>
</dbReference>
<dbReference type="InterPro" id="IPR050987">
    <property type="entry name" value="AtrR-like"/>
</dbReference>
<evidence type="ECO:0000259" key="3">
    <source>
        <dbReference type="SMART" id="SM00906"/>
    </source>
</evidence>
<protein>
    <recommendedName>
        <fullName evidence="3">Xylanolytic transcriptional activator regulatory domain-containing protein</fullName>
    </recommendedName>
</protein>
<name>A0A1B8ARU3_FUSPO</name>
<feature type="region of interest" description="Disordered" evidence="2">
    <location>
        <begin position="734"/>
        <end position="783"/>
    </location>
</feature>
<feature type="compositionally biased region" description="Basic and acidic residues" evidence="2">
    <location>
        <begin position="769"/>
        <end position="783"/>
    </location>
</feature>
<dbReference type="GO" id="GO:0008270">
    <property type="term" value="F:zinc ion binding"/>
    <property type="evidence" value="ECO:0007669"/>
    <property type="project" value="InterPro"/>
</dbReference>
<evidence type="ECO:0000256" key="2">
    <source>
        <dbReference type="SAM" id="MobiDB-lite"/>
    </source>
</evidence>
<accession>A0A1B8ARU3</accession>
<feature type="domain" description="Xylanolytic transcriptional activator regulatory" evidence="3">
    <location>
        <begin position="428"/>
        <end position="501"/>
    </location>
</feature>
<evidence type="ECO:0000313" key="4">
    <source>
        <dbReference type="EMBL" id="OBS23197.1"/>
    </source>
</evidence>
<evidence type="ECO:0000256" key="1">
    <source>
        <dbReference type="ARBA" id="ARBA00023242"/>
    </source>
</evidence>
<dbReference type="PANTHER" id="PTHR46910:SF17">
    <property type="entry name" value="SCFA-RELATED"/>
    <property type="match status" value="1"/>
</dbReference>
<dbReference type="Gene3D" id="3.40.50.880">
    <property type="match status" value="1"/>
</dbReference>
<dbReference type="InterPro" id="IPR007219">
    <property type="entry name" value="XnlR_reg_dom"/>
</dbReference>
<dbReference type="Pfam" id="PF04082">
    <property type="entry name" value="Fungal_trans"/>
    <property type="match status" value="1"/>
</dbReference>
<dbReference type="EMBL" id="LYXU01000002">
    <property type="protein sequence ID" value="OBS23197.1"/>
    <property type="molecule type" value="Genomic_DNA"/>
</dbReference>
<feature type="compositionally biased region" description="Low complexity" evidence="2">
    <location>
        <begin position="747"/>
        <end position="761"/>
    </location>
</feature>
<dbReference type="PANTHER" id="PTHR46910">
    <property type="entry name" value="TRANSCRIPTION FACTOR PDR1"/>
    <property type="match status" value="1"/>
</dbReference>
<dbReference type="InterPro" id="IPR029062">
    <property type="entry name" value="Class_I_gatase-like"/>
</dbReference>
<evidence type="ECO:0000313" key="5">
    <source>
        <dbReference type="Proteomes" id="UP000091967"/>
    </source>
</evidence>
<feature type="compositionally biased region" description="Polar residues" evidence="2">
    <location>
        <begin position="734"/>
        <end position="746"/>
    </location>
</feature>
<dbReference type="Proteomes" id="UP000091967">
    <property type="component" value="Unassembled WGS sequence"/>
</dbReference>
<dbReference type="STRING" id="36050.A0A1B8ARU3"/>
<dbReference type="SMART" id="SM00906">
    <property type="entry name" value="Fungal_trans"/>
    <property type="match status" value="1"/>
</dbReference>
<dbReference type="CDD" id="cd12148">
    <property type="entry name" value="fungal_TF_MHR"/>
    <property type="match status" value="1"/>
</dbReference>
<gene>
    <name evidence="4" type="ORF">FPOA_03751</name>
</gene>
<dbReference type="SUPFAM" id="SSF52317">
    <property type="entry name" value="Class I glutamine amidotransferase-like"/>
    <property type="match status" value="1"/>
</dbReference>
<dbReference type="GO" id="GO:0006351">
    <property type="term" value="P:DNA-templated transcription"/>
    <property type="evidence" value="ECO:0007669"/>
    <property type="project" value="InterPro"/>
</dbReference>
<dbReference type="GO" id="GO:0003677">
    <property type="term" value="F:DNA binding"/>
    <property type="evidence" value="ECO:0007669"/>
    <property type="project" value="InterPro"/>
</dbReference>
<proteinExistence type="predicted"/>
<comment type="caution">
    <text evidence="4">The sequence shown here is derived from an EMBL/GenBank/DDBJ whole genome shotgun (WGS) entry which is preliminary data.</text>
</comment>
<keyword evidence="5" id="KW-1185">Reference proteome</keyword>
<reference evidence="4 5" key="1">
    <citation type="submission" date="2016-06" db="EMBL/GenBank/DDBJ databases">
        <title>Living apart together: crosstalk between the core and supernumerary genomes in a fungal plant pathogen.</title>
        <authorList>
            <person name="Vanheule A."/>
            <person name="Audenaert K."/>
            <person name="Warris S."/>
            <person name="Van De Geest H."/>
            <person name="Schijlen E."/>
            <person name="Hofte M."/>
            <person name="De Saeger S."/>
            <person name="Haesaert G."/>
            <person name="Waalwijk C."/>
            <person name="Van Der Lee T."/>
        </authorList>
    </citation>
    <scope>NUCLEOTIDE SEQUENCE [LARGE SCALE GENOMIC DNA]</scope>
    <source>
        <strain evidence="4 5">2516</strain>
    </source>
</reference>
<organism evidence="4 5">
    <name type="scientific">Fusarium poae</name>
    <dbReference type="NCBI Taxonomy" id="36050"/>
    <lineage>
        <taxon>Eukaryota</taxon>
        <taxon>Fungi</taxon>
        <taxon>Dikarya</taxon>
        <taxon>Ascomycota</taxon>
        <taxon>Pezizomycotina</taxon>
        <taxon>Sordariomycetes</taxon>
        <taxon>Hypocreomycetidae</taxon>
        <taxon>Hypocreales</taxon>
        <taxon>Nectriaceae</taxon>
        <taxon>Fusarium</taxon>
    </lineage>
</organism>
<sequence>MADQNDKAPVRDTAEDDAYFPSPFSLTQYVTSKTDFDGADYPNKYTGGKWKILMIGTQERYLKMADGKFFSTGNHPVESLLPMYHLDAAGFDIDVATLSGDPVKFEMWAFPKEDEAVKSIYNKYKQKLRSPLNLSEVWGKGFNQDTPYIAVFIPGGHGVLNGIPFSKTVGDVLRWADANNRFFITLCHGPASILAADIGKPEGSKFIYEGYSVDVFPDSLDEGTNIDIGYIPGKMEHGQSLLYQTGSPILPESSIVDLSTLMIRGNASSQDLRHDTSSLPGGKKLIDENATLAGPRHWSNLAGIELPDETMISILVDSFFSSVNWFMMVFHEDVFRRRCTEMLQQRHIKYQDTTFYWTWLLVVALGGHYAALKDPEDEMSPQYLQLSKDLISVIETNFLRIIGCSTIESVQICVLFGSFIFYTRPTTGLGICGMGVKIAQVIGLHRESFWKETCQLEREEKRRTWWTLEVFDKYAAVAFGRPCIIDDSDCQVDMVSDIELNGYTHVPAQPLILYHQHKFRLYRIMGAFLGRKRQPNTFESIDTIHQRMLQWKRDLPEILTLRSQLSADPNEVEPTKIHAMSLQLTYDNLQIILHRTAVFNNLDEIYDSLPNRSTSLQQIFASAMDTSELCQHPRILDACRKTHADVHVGITMFTAGVVLCAICLSQPLTEMGSRAKTGVMHIRRMCRQTTTSGVYSGQLVAEQSLGIIDSLVEVILQQENGLITGRKGYRGLGNSQTMQNAARSDQSSSSAGGVIGSSTGSTALLGPNEPRRDRVLEPIQEGR</sequence>